<dbReference type="SMART" id="SM00400">
    <property type="entry name" value="ZnF_CHCC"/>
    <property type="match status" value="1"/>
</dbReference>
<dbReference type="GO" id="GO:0000428">
    <property type="term" value="C:DNA-directed RNA polymerase complex"/>
    <property type="evidence" value="ECO:0007669"/>
    <property type="project" value="UniProtKB-KW"/>
</dbReference>
<evidence type="ECO:0000256" key="12">
    <source>
        <dbReference type="HAMAP-Rule" id="MF_00974"/>
    </source>
</evidence>
<comment type="domain">
    <text evidence="12">Contains an N-terminal zinc-binding domain, a central core domain that contains the primase activity, and a C-terminal DnaB-binding domain.</text>
</comment>
<proteinExistence type="inferred from homology"/>
<evidence type="ECO:0000256" key="6">
    <source>
        <dbReference type="ARBA" id="ARBA00022723"/>
    </source>
</evidence>
<feature type="compositionally biased region" description="Basic and acidic residues" evidence="15">
    <location>
        <begin position="442"/>
        <end position="456"/>
    </location>
</feature>
<accession>A0A4R7FMA1</accession>
<dbReference type="EC" id="2.7.7.101" evidence="12"/>
<protein>
    <recommendedName>
        <fullName evidence="12 13">DNA primase</fullName>
        <ecNumber evidence="12">2.7.7.101</ecNumber>
    </recommendedName>
</protein>
<keyword evidence="11 12" id="KW-0804">Transcription</keyword>
<evidence type="ECO:0000256" key="4">
    <source>
        <dbReference type="ARBA" id="ARBA00022695"/>
    </source>
</evidence>
<comment type="cofactor">
    <cofactor evidence="12 13 14">
        <name>Zn(2+)</name>
        <dbReference type="ChEBI" id="CHEBI:29105"/>
    </cofactor>
    <text evidence="12 13 14">Binds 1 zinc ion per monomer.</text>
</comment>
<keyword evidence="8 12" id="KW-0862">Zinc</keyword>
<dbReference type="PROSITE" id="PS50880">
    <property type="entry name" value="TOPRIM"/>
    <property type="match status" value="1"/>
</dbReference>
<evidence type="ECO:0000256" key="14">
    <source>
        <dbReference type="PIRSR" id="PIRSR002811-1"/>
    </source>
</evidence>
<reference evidence="17 18" key="1">
    <citation type="submission" date="2019-03" db="EMBL/GenBank/DDBJ databases">
        <title>Genomic Encyclopedia of Archaeal and Bacterial Type Strains, Phase II (KMG-II): from individual species to whole genera.</title>
        <authorList>
            <person name="Goeker M."/>
        </authorList>
    </citation>
    <scope>NUCLEOTIDE SEQUENCE [LARGE SCALE GENOMIC DNA]</scope>
    <source>
        <strain evidence="17 18">DSM 24782</strain>
    </source>
</reference>
<dbReference type="GO" id="GO:0006269">
    <property type="term" value="P:DNA replication, synthesis of primer"/>
    <property type="evidence" value="ECO:0007669"/>
    <property type="project" value="UniProtKB-UniRule"/>
</dbReference>
<evidence type="ECO:0000256" key="2">
    <source>
        <dbReference type="ARBA" id="ARBA00022515"/>
    </source>
</evidence>
<dbReference type="InterPro" id="IPR013173">
    <property type="entry name" value="DNA_primase_DnaG_DnaB-bd_dom"/>
</dbReference>
<comment type="catalytic activity">
    <reaction evidence="12">
        <text>ssDNA + n NTP = ssDNA/pppN(pN)n-1 hybrid + (n-1) diphosphate.</text>
        <dbReference type="EC" id="2.7.7.101"/>
    </reaction>
</comment>
<keyword evidence="10 12" id="KW-0238">DNA-binding</keyword>
<dbReference type="InterPro" id="IPR002694">
    <property type="entry name" value="Znf_CHC2"/>
</dbReference>
<evidence type="ECO:0000256" key="11">
    <source>
        <dbReference type="ARBA" id="ARBA00023163"/>
    </source>
</evidence>
<keyword evidence="3 12" id="KW-0808">Transferase</keyword>
<keyword evidence="5 12" id="KW-0235">DNA replication</keyword>
<dbReference type="Gene3D" id="3.90.980.10">
    <property type="entry name" value="DNA primase, catalytic core, N-terminal domain"/>
    <property type="match status" value="1"/>
</dbReference>
<evidence type="ECO:0000313" key="17">
    <source>
        <dbReference type="EMBL" id="TDS77590.1"/>
    </source>
</evidence>
<dbReference type="InterPro" id="IPR013264">
    <property type="entry name" value="DNAG_N"/>
</dbReference>
<keyword evidence="2 12" id="KW-0639">Primosome</keyword>
<dbReference type="GO" id="GO:0005737">
    <property type="term" value="C:cytoplasm"/>
    <property type="evidence" value="ECO:0007669"/>
    <property type="project" value="TreeGrafter"/>
</dbReference>
<dbReference type="CDD" id="cd03364">
    <property type="entry name" value="TOPRIM_DnaG_primases"/>
    <property type="match status" value="1"/>
</dbReference>
<dbReference type="InterPro" id="IPR037068">
    <property type="entry name" value="DNA_primase_core_N_sf"/>
</dbReference>
<gene>
    <name evidence="12" type="primary">dnaG</name>
    <name evidence="17" type="ORF">CLV52_2548</name>
</gene>
<dbReference type="HAMAP" id="MF_00974">
    <property type="entry name" value="DNA_primase_DnaG"/>
    <property type="match status" value="1"/>
</dbReference>
<dbReference type="Pfam" id="PF10410">
    <property type="entry name" value="DnaB_bind"/>
    <property type="match status" value="1"/>
</dbReference>
<dbReference type="AlphaFoldDB" id="A0A4R7FMA1"/>
<keyword evidence="7 12" id="KW-0863">Zinc-finger</keyword>
<comment type="subunit">
    <text evidence="12">Monomer. Interacts with DnaB.</text>
</comment>
<evidence type="ECO:0000256" key="10">
    <source>
        <dbReference type="ARBA" id="ARBA00023125"/>
    </source>
</evidence>
<feature type="zinc finger region" description="CHC2-type" evidence="12 14">
    <location>
        <begin position="41"/>
        <end position="65"/>
    </location>
</feature>
<dbReference type="SUPFAM" id="SSF57783">
    <property type="entry name" value="Zinc beta-ribbon"/>
    <property type="match status" value="1"/>
</dbReference>
<dbReference type="Pfam" id="PF08278">
    <property type="entry name" value="DnaG_DnaB_bind"/>
    <property type="match status" value="1"/>
</dbReference>
<dbReference type="EMBL" id="SOAM01000002">
    <property type="protein sequence ID" value="TDS77590.1"/>
    <property type="molecule type" value="Genomic_DNA"/>
</dbReference>
<evidence type="ECO:0000256" key="3">
    <source>
        <dbReference type="ARBA" id="ARBA00022679"/>
    </source>
</evidence>
<sequence length="623" mass="68368">MPGRIRRSDVDEVRSRTDIAAVVGEQVALKPAGVGSLKGLCPFHDERSPSFTVRPAVGRYHCFGCGVDGDVISFLMELDHLSFTDAVESLAARINFTLTYEDGQPQQDTSNRVRLLEANRLAAEYFTAQLRTPAAAPGQQFLTERGFDEAAAAHFGVGWAPKSWDALTKHLKGRGFQEAELSAAGLVSSGDRGVYDRFRGRLVWPIRDLTGAVVGFGARRLLEDDQGPKYLNTPETAIYHKSQVLYGLDLAKRDISREHRVVVVEGYTDVMACHLAGVTTAVATCGTAFGADHIKVLRRVLGDEASANGEVVFTFDPDAAGQKAAVRAFAEEQRFSARTFVAVGADGLDPSDLRTQRGDAAVRAMVEAKHPMFEYMIRRVLDMHDLDAVEGQVAALEAAVPIVATIRDDNVRPAYVRLLARWLAMDLPTVERAVRRGRNRPARADPDRRPSREQEAPTRPPRPPASLRSLPDDPATRLEREALMMIVQVPHLVGGDLIRRSTEVGFHNATLAVVRDAIGSQLAQLGGAGWLERLTAEVPEPIAPIVQELAFLPLPVRASQEEQLARTAKATVASLVDRHLLRQKADLVRQLQRTEGAADAERLRELRQRLVGVEADRRTLRGV</sequence>
<dbReference type="FunFam" id="3.90.580.10:FF:000001">
    <property type="entry name" value="DNA primase"/>
    <property type="match status" value="1"/>
</dbReference>
<dbReference type="InterPro" id="IPR036977">
    <property type="entry name" value="DNA_primase_Znf_CHC2"/>
</dbReference>
<dbReference type="InterPro" id="IPR006295">
    <property type="entry name" value="DNA_primase_DnaG"/>
</dbReference>
<dbReference type="Pfam" id="PF13662">
    <property type="entry name" value="Toprim_4"/>
    <property type="match status" value="1"/>
</dbReference>
<dbReference type="InterPro" id="IPR050219">
    <property type="entry name" value="DnaG_primase"/>
</dbReference>
<comment type="function">
    <text evidence="12 13">RNA polymerase that catalyzes the synthesis of short RNA molecules used as primers for DNA polymerase during DNA replication.</text>
</comment>
<feature type="domain" description="Toprim" evidence="16">
    <location>
        <begin position="259"/>
        <end position="346"/>
    </location>
</feature>
<dbReference type="GO" id="GO:0008270">
    <property type="term" value="F:zinc ion binding"/>
    <property type="evidence" value="ECO:0007669"/>
    <property type="project" value="UniProtKB-UniRule"/>
</dbReference>
<dbReference type="GO" id="GO:0003677">
    <property type="term" value="F:DNA binding"/>
    <property type="evidence" value="ECO:0007669"/>
    <property type="project" value="UniProtKB-KW"/>
</dbReference>
<dbReference type="GO" id="GO:0003899">
    <property type="term" value="F:DNA-directed RNA polymerase activity"/>
    <property type="evidence" value="ECO:0007669"/>
    <property type="project" value="UniProtKB-UniRule"/>
</dbReference>
<feature type="region of interest" description="Disordered" evidence="15">
    <location>
        <begin position="434"/>
        <end position="472"/>
    </location>
</feature>
<name>A0A4R7FMA1_9MICO</name>
<dbReference type="SUPFAM" id="SSF56731">
    <property type="entry name" value="DNA primase core"/>
    <property type="match status" value="1"/>
</dbReference>
<keyword evidence="4 12" id="KW-0548">Nucleotidyltransferase</keyword>
<dbReference type="Gene3D" id="3.90.580.10">
    <property type="entry name" value="Zinc finger, CHC2-type domain"/>
    <property type="match status" value="1"/>
</dbReference>
<organism evidence="17 18">
    <name type="scientific">Amnibacterium kyonggiense</name>
    <dbReference type="NCBI Taxonomy" id="595671"/>
    <lineage>
        <taxon>Bacteria</taxon>
        <taxon>Bacillati</taxon>
        <taxon>Actinomycetota</taxon>
        <taxon>Actinomycetes</taxon>
        <taxon>Micrococcales</taxon>
        <taxon>Microbacteriaceae</taxon>
        <taxon>Amnibacterium</taxon>
    </lineage>
</organism>
<evidence type="ECO:0000259" key="16">
    <source>
        <dbReference type="PROSITE" id="PS50880"/>
    </source>
</evidence>
<evidence type="ECO:0000256" key="9">
    <source>
        <dbReference type="ARBA" id="ARBA00022842"/>
    </source>
</evidence>
<comment type="similarity">
    <text evidence="12 13">Belongs to the DnaG primase family.</text>
</comment>
<keyword evidence="6 12" id="KW-0479">Metal-binding</keyword>
<dbReference type="NCBIfam" id="TIGR01391">
    <property type="entry name" value="dnaG"/>
    <property type="match status" value="1"/>
</dbReference>
<keyword evidence="9" id="KW-0460">Magnesium</keyword>
<comment type="caution">
    <text evidence="17">The sequence shown here is derived from an EMBL/GenBank/DDBJ whole genome shotgun (WGS) entry which is preliminary data.</text>
</comment>
<dbReference type="InterPro" id="IPR006171">
    <property type="entry name" value="TOPRIM_dom"/>
</dbReference>
<evidence type="ECO:0000256" key="1">
    <source>
        <dbReference type="ARBA" id="ARBA00022478"/>
    </source>
</evidence>
<evidence type="ECO:0000256" key="15">
    <source>
        <dbReference type="SAM" id="MobiDB-lite"/>
    </source>
</evidence>
<evidence type="ECO:0000256" key="8">
    <source>
        <dbReference type="ARBA" id="ARBA00022833"/>
    </source>
</evidence>
<dbReference type="PIRSF" id="PIRSF002811">
    <property type="entry name" value="DnaG"/>
    <property type="match status" value="1"/>
</dbReference>
<dbReference type="RefSeq" id="WP_133766643.1">
    <property type="nucleotide sequence ID" value="NZ_BAAARP010000004.1"/>
</dbReference>
<dbReference type="Pfam" id="PF08275">
    <property type="entry name" value="DNAG_N"/>
    <property type="match status" value="1"/>
</dbReference>
<dbReference type="InterPro" id="IPR034151">
    <property type="entry name" value="TOPRIM_DnaG_bac"/>
</dbReference>
<dbReference type="Pfam" id="PF01807">
    <property type="entry name" value="Zn_ribbon_DnaG"/>
    <property type="match status" value="1"/>
</dbReference>
<evidence type="ECO:0000256" key="5">
    <source>
        <dbReference type="ARBA" id="ARBA00022705"/>
    </source>
</evidence>
<dbReference type="SMART" id="SM00493">
    <property type="entry name" value="TOPRIM"/>
    <property type="match status" value="1"/>
</dbReference>
<dbReference type="GO" id="GO:1990077">
    <property type="term" value="C:primosome complex"/>
    <property type="evidence" value="ECO:0007669"/>
    <property type="project" value="UniProtKB-KW"/>
</dbReference>
<dbReference type="FunFam" id="3.90.980.10:FF:000001">
    <property type="entry name" value="DNA primase"/>
    <property type="match status" value="1"/>
</dbReference>
<evidence type="ECO:0000256" key="7">
    <source>
        <dbReference type="ARBA" id="ARBA00022771"/>
    </source>
</evidence>
<keyword evidence="18" id="KW-1185">Reference proteome</keyword>
<keyword evidence="1 12" id="KW-0240">DNA-directed RNA polymerase</keyword>
<dbReference type="InterPro" id="IPR030846">
    <property type="entry name" value="DnaG_bac"/>
</dbReference>
<dbReference type="InterPro" id="IPR019475">
    <property type="entry name" value="DNA_primase_DnaB-bd"/>
</dbReference>
<dbReference type="PANTHER" id="PTHR30313:SF2">
    <property type="entry name" value="DNA PRIMASE"/>
    <property type="match status" value="1"/>
</dbReference>
<evidence type="ECO:0000313" key="18">
    <source>
        <dbReference type="Proteomes" id="UP000295344"/>
    </source>
</evidence>
<dbReference type="PANTHER" id="PTHR30313">
    <property type="entry name" value="DNA PRIMASE"/>
    <property type="match status" value="1"/>
</dbReference>
<dbReference type="Proteomes" id="UP000295344">
    <property type="component" value="Unassembled WGS sequence"/>
</dbReference>
<dbReference type="Gene3D" id="3.40.1360.10">
    <property type="match status" value="1"/>
</dbReference>
<dbReference type="OrthoDB" id="9803773at2"/>
<evidence type="ECO:0000256" key="13">
    <source>
        <dbReference type="PIRNR" id="PIRNR002811"/>
    </source>
</evidence>